<dbReference type="InterPro" id="IPR010982">
    <property type="entry name" value="Lambda_DNA-bd_dom_sf"/>
</dbReference>
<name>A0A7Z0ER15_9ACTN</name>
<sequence length="257" mass="29177">MTQLRVAGHLGYTKKFISQVECGWKRLDASRVRELDDLLEAGSRLVRLHEDLYAPEQVDWQEQLHVAELIRQYSGVLVPGNFQSKNYARAVFAAGAPWLKKDEIEQKMATRMERASRVLHEDGPQYHVVLDDVVVLRPIADDEVMREQIDKLIDLATSGRLQLQMYGWGTLPHAGPDGPFSLIATHSAPEVLHAESVYLGQTTDEPRMVRGFVSLFSRLQANARSVRASLDYLRQVRRKYEDDEGGLAQVELQRRGA</sequence>
<comment type="caution">
    <text evidence="2">The sequence shown here is derived from an EMBL/GenBank/DDBJ whole genome shotgun (WGS) entry which is preliminary data.</text>
</comment>
<dbReference type="Pfam" id="PF19054">
    <property type="entry name" value="DUF5753"/>
    <property type="match status" value="1"/>
</dbReference>
<reference evidence="2 3" key="1">
    <citation type="submission" date="2020-07" db="EMBL/GenBank/DDBJ databases">
        <title>Sequencing the genomes of 1000 actinobacteria strains.</title>
        <authorList>
            <person name="Klenk H.-P."/>
        </authorList>
    </citation>
    <scope>NUCLEOTIDE SEQUENCE [LARGE SCALE GENOMIC DNA]</scope>
    <source>
        <strain evidence="2 3">DSM 44442</strain>
    </source>
</reference>
<evidence type="ECO:0000313" key="2">
    <source>
        <dbReference type="EMBL" id="NYJ36704.1"/>
    </source>
</evidence>
<protein>
    <recommendedName>
        <fullName evidence="1">DUF5753 domain-containing protein</fullName>
    </recommendedName>
</protein>
<dbReference type="SUPFAM" id="SSF47413">
    <property type="entry name" value="lambda repressor-like DNA-binding domains"/>
    <property type="match status" value="1"/>
</dbReference>
<accession>A0A7Z0ER15</accession>
<keyword evidence="3" id="KW-1185">Reference proteome</keyword>
<evidence type="ECO:0000259" key="1">
    <source>
        <dbReference type="Pfam" id="PF19054"/>
    </source>
</evidence>
<feature type="domain" description="DUF5753" evidence="1">
    <location>
        <begin position="67"/>
        <end position="235"/>
    </location>
</feature>
<dbReference type="GO" id="GO:0003677">
    <property type="term" value="F:DNA binding"/>
    <property type="evidence" value="ECO:0007669"/>
    <property type="project" value="InterPro"/>
</dbReference>
<dbReference type="InterPro" id="IPR043917">
    <property type="entry name" value="DUF5753"/>
</dbReference>
<organism evidence="2 3">
    <name type="scientific">Nocardiopsis aegyptia</name>
    <dbReference type="NCBI Taxonomy" id="220378"/>
    <lineage>
        <taxon>Bacteria</taxon>
        <taxon>Bacillati</taxon>
        <taxon>Actinomycetota</taxon>
        <taxon>Actinomycetes</taxon>
        <taxon>Streptosporangiales</taxon>
        <taxon>Nocardiopsidaceae</taxon>
        <taxon>Nocardiopsis</taxon>
    </lineage>
</organism>
<evidence type="ECO:0000313" key="3">
    <source>
        <dbReference type="Proteomes" id="UP000572051"/>
    </source>
</evidence>
<proteinExistence type="predicted"/>
<gene>
    <name evidence="2" type="ORF">HNR10_004585</name>
</gene>
<dbReference type="EMBL" id="JACCFS010000001">
    <property type="protein sequence ID" value="NYJ36704.1"/>
    <property type="molecule type" value="Genomic_DNA"/>
</dbReference>
<dbReference type="Proteomes" id="UP000572051">
    <property type="component" value="Unassembled WGS sequence"/>
</dbReference>
<dbReference type="AlphaFoldDB" id="A0A7Z0ER15"/>